<evidence type="ECO:0000256" key="1">
    <source>
        <dbReference type="SAM" id="Phobius"/>
    </source>
</evidence>
<dbReference type="AlphaFoldDB" id="A0A841BN13"/>
<evidence type="ECO:0000313" key="2">
    <source>
        <dbReference type="EMBL" id="MBB5868210.1"/>
    </source>
</evidence>
<accession>A0A841BN13</accession>
<dbReference type="Proteomes" id="UP000587527">
    <property type="component" value="Unassembled WGS sequence"/>
</dbReference>
<name>A0A841BN13_9ACTN</name>
<evidence type="ECO:0000313" key="3">
    <source>
        <dbReference type="Proteomes" id="UP000587527"/>
    </source>
</evidence>
<reference evidence="2 3" key="1">
    <citation type="submission" date="2020-08" db="EMBL/GenBank/DDBJ databases">
        <title>Sequencing the genomes of 1000 actinobacteria strains.</title>
        <authorList>
            <person name="Klenk H.-P."/>
        </authorList>
    </citation>
    <scope>NUCLEOTIDE SEQUENCE [LARGE SCALE GENOMIC DNA]</scope>
    <source>
        <strain evidence="2 3">DSM 45362</strain>
    </source>
</reference>
<keyword evidence="1" id="KW-0812">Transmembrane</keyword>
<feature type="transmembrane region" description="Helical" evidence="1">
    <location>
        <begin position="96"/>
        <end position="115"/>
    </location>
</feature>
<protein>
    <submittedName>
        <fullName evidence="2">Uncharacterized protein</fullName>
    </submittedName>
</protein>
<feature type="transmembrane region" description="Helical" evidence="1">
    <location>
        <begin position="20"/>
        <end position="39"/>
    </location>
</feature>
<dbReference type="RefSeq" id="WP_184833971.1">
    <property type="nucleotide sequence ID" value="NZ_JACHMN010000002.1"/>
</dbReference>
<proteinExistence type="predicted"/>
<dbReference type="EMBL" id="JACHMN010000002">
    <property type="protein sequence ID" value="MBB5868210.1"/>
    <property type="molecule type" value="Genomic_DNA"/>
</dbReference>
<keyword evidence="1" id="KW-0472">Membrane</keyword>
<sequence length="134" mass="13928">MTNALRSSAARLLVIGRGWLLPMVVVLVTAILSGAVFAYQQGSHDEVDLVGAGPAVVGFDHTAAFVDTGDVPGECPPWACLAMLAGLLEDFGSVEVPAGEALLIGVILLLLLLALPGRAHRRSPSLTELCLSRT</sequence>
<keyword evidence="3" id="KW-1185">Reference proteome</keyword>
<gene>
    <name evidence="2" type="ORF">F4553_001589</name>
</gene>
<keyword evidence="1" id="KW-1133">Transmembrane helix</keyword>
<comment type="caution">
    <text evidence="2">The sequence shown here is derived from an EMBL/GenBank/DDBJ whole genome shotgun (WGS) entry which is preliminary data.</text>
</comment>
<organism evidence="2 3">
    <name type="scientific">Allocatelliglobosispora scoriae</name>
    <dbReference type="NCBI Taxonomy" id="643052"/>
    <lineage>
        <taxon>Bacteria</taxon>
        <taxon>Bacillati</taxon>
        <taxon>Actinomycetota</taxon>
        <taxon>Actinomycetes</taxon>
        <taxon>Micromonosporales</taxon>
        <taxon>Micromonosporaceae</taxon>
        <taxon>Allocatelliglobosispora</taxon>
    </lineage>
</organism>